<dbReference type="PANTHER" id="PTHR34473:SF2">
    <property type="entry name" value="UPF0699 TRANSMEMBRANE PROTEIN YDBT"/>
    <property type="match status" value="1"/>
</dbReference>
<proteinExistence type="predicted"/>
<dbReference type="PIRSF" id="PIRSF026631">
    <property type="entry name" value="UCP026631"/>
    <property type="match status" value="1"/>
</dbReference>
<dbReference type="PANTHER" id="PTHR34473">
    <property type="entry name" value="UPF0699 TRANSMEMBRANE PROTEIN YDBS"/>
    <property type="match status" value="1"/>
</dbReference>
<comment type="caution">
    <text evidence="3">The sequence shown here is derived from an EMBL/GenBank/DDBJ whole genome shotgun (WGS) entry which is preliminary data.</text>
</comment>
<feature type="transmembrane region" description="Helical" evidence="1">
    <location>
        <begin position="238"/>
        <end position="262"/>
    </location>
</feature>
<feature type="transmembrane region" description="Helical" evidence="1">
    <location>
        <begin position="369"/>
        <end position="386"/>
    </location>
</feature>
<keyword evidence="1" id="KW-0472">Membrane</keyword>
<organism evidence="3 4">
    <name type="scientific">Lysobacter hankyongensis</name>
    <dbReference type="NCBI Taxonomy" id="1176535"/>
    <lineage>
        <taxon>Bacteria</taxon>
        <taxon>Pseudomonadati</taxon>
        <taxon>Pseudomonadota</taxon>
        <taxon>Gammaproteobacteria</taxon>
        <taxon>Lysobacterales</taxon>
        <taxon>Lysobacteraceae</taxon>
        <taxon>Lysobacter</taxon>
    </lineage>
</organism>
<accession>A0ABP9B4S9</accession>
<feature type="transmembrane region" description="Helical" evidence="1">
    <location>
        <begin position="392"/>
        <end position="412"/>
    </location>
</feature>
<feature type="transmembrane region" description="Helical" evidence="1">
    <location>
        <begin position="29"/>
        <end position="51"/>
    </location>
</feature>
<feature type="transmembrane region" description="Helical" evidence="1">
    <location>
        <begin position="58"/>
        <end position="76"/>
    </location>
</feature>
<feature type="domain" description="YdbS-like PH" evidence="2">
    <location>
        <begin position="76"/>
        <end position="152"/>
    </location>
</feature>
<dbReference type="InterPro" id="IPR014529">
    <property type="entry name" value="UCP026631"/>
</dbReference>
<dbReference type="EMBL" id="BAABJE010000005">
    <property type="protein sequence ID" value="GAA4790423.1"/>
    <property type="molecule type" value="Genomic_DNA"/>
</dbReference>
<protein>
    <submittedName>
        <fullName evidence="3">PH domain-containing protein</fullName>
    </submittedName>
</protein>
<keyword evidence="4" id="KW-1185">Reference proteome</keyword>
<name>A0ABP9B4S9_9GAMM</name>
<dbReference type="InterPro" id="IPR005182">
    <property type="entry name" value="YdbS-like_PH"/>
</dbReference>
<gene>
    <name evidence="3" type="ORF">GCM10023307_14660</name>
</gene>
<evidence type="ECO:0000256" key="1">
    <source>
        <dbReference type="SAM" id="Phobius"/>
    </source>
</evidence>
<dbReference type="Proteomes" id="UP001499959">
    <property type="component" value="Unassembled WGS sequence"/>
</dbReference>
<dbReference type="Pfam" id="PF03703">
    <property type="entry name" value="bPH_2"/>
    <property type="match status" value="3"/>
</dbReference>
<feature type="domain" description="YdbS-like PH" evidence="2">
    <location>
        <begin position="416"/>
        <end position="495"/>
    </location>
</feature>
<evidence type="ECO:0000313" key="3">
    <source>
        <dbReference type="EMBL" id="GAA4790423.1"/>
    </source>
</evidence>
<feature type="domain" description="YdbS-like PH" evidence="2">
    <location>
        <begin position="266"/>
        <end position="319"/>
    </location>
</feature>
<keyword evidence="1" id="KW-1133">Transmembrane helix</keyword>
<evidence type="ECO:0000259" key="2">
    <source>
        <dbReference type="Pfam" id="PF03703"/>
    </source>
</evidence>
<keyword evidence="1" id="KW-0812">Transmembrane</keyword>
<evidence type="ECO:0000313" key="4">
    <source>
        <dbReference type="Proteomes" id="UP001499959"/>
    </source>
</evidence>
<sequence>MTTPESVDHAPIELPSEAQPERRLHPMSWLFVLIQQLKQFIVPILALFLFGRGDRNDLWSLVAICILGAISIWQFYTYRFRIGEDSLQIRSGLLQRSLRQIPFARIHNVGLHQTLLHRIFGVAEVRLESAGGIKPEAEMRVLKLDDALALEALVRRRRGTSAAVAASEAAADTGEVLHTLSTAEVVRVGLISNRGMIVVGGAFAALSQISPDLVERVLELIAYGMFGVVDSYGRGHEAAAVLLMLIAFIVMIRMFSVLIALLQYSGFRLEEHGRRLTLERGLLTRIRTSTPRRRIQSWTLREGMLHRWFGRRTLEVGTAVLDNGSHSQPRSLREVAPVATPERCDALIRHLAPELHWPPQDWRPLHRLTFWRLFVPQLLLAAVLGACALYEFGALGFVFVALWVPWIAYIAWQNARHAGYAVDGLTIAARGGWWTREWRFAEIGKLQAIRLGQSPLDRRLGMAHLLLDTAGGNALAKPLRLRFLPEAEARALHETLGREIARNALRW</sequence>
<dbReference type="RefSeq" id="WP_345302658.1">
    <property type="nucleotide sequence ID" value="NZ_BAABJE010000005.1"/>
</dbReference>
<reference evidence="4" key="1">
    <citation type="journal article" date="2019" name="Int. J. Syst. Evol. Microbiol.">
        <title>The Global Catalogue of Microorganisms (GCM) 10K type strain sequencing project: providing services to taxonomists for standard genome sequencing and annotation.</title>
        <authorList>
            <consortium name="The Broad Institute Genomics Platform"/>
            <consortium name="The Broad Institute Genome Sequencing Center for Infectious Disease"/>
            <person name="Wu L."/>
            <person name="Ma J."/>
        </authorList>
    </citation>
    <scope>NUCLEOTIDE SEQUENCE [LARGE SCALE GENOMIC DNA]</scope>
    <source>
        <strain evidence="4">JCM 18204</strain>
    </source>
</reference>